<evidence type="ECO:0000313" key="2">
    <source>
        <dbReference type="EMBL" id="KZV94589.1"/>
    </source>
</evidence>
<feature type="domain" description="F-box" evidence="1">
    <location>
        <begin position="2"/>
        <end position="48"/>
    </location>
</feature>
<keyword evidence="3" id="KW-1185">Reference proteome</keyword>
<dbReference type="SUPFAM" id="SSF81383">
    <property type="entry name" value="F-box domain"/>
    <property type="match status" value="1"/>
</dbReference>
<dbReference type="Gene3D" id="1.20.1280.50">
    <property type="match status" value="1"/>
</dbReference>
<dbReference type="InterPro" id="IPR001810">
    <property type="entry name" value="F-box_dom"/>
</dbReference>
<dbReference type="InterPro" id="IPR036047">
    <property type="entry name" value="F-box-like_dom_sf"/>
</dbReference>
<sequence>MTDYSDRVPDEVLSKIFDFASHLEIVYASATCRRWRAVATDHPTYWTISLQTTSPQSIALFIGRLDRSHSRPITLLVLLSTSRYRAVYTSQVLPDAFFEAIGRHIHHTKALRLRIPFENAEALMTALQSPAPILELLAVDFYRGGRRHVILHPDLFGKNALKLRSLQLRNTIPHPQASWLAQVEHLTITFRSDASAWEGGPPVVFPRLLSLRRLTLAGHIPVAYLATTPWAQLDELLINEFEYHSPDWSLWRSASLANIPYVGTDFVNNEIVSIISNHLQGSLALTLGIEPGPCFFARFQSRSDGRQRIIRESATTNNGWGAPRTGWDGRKPPPHDLFSRPALMHRVAHLVMPAALWPRLSGYFTHLPDLTDLLIPLHSARELSYFGDDAKPLRCPALFSVTFIGNHSGRNVVRVPSEAFTRFMDAFIDCPISTQQHFENIQVAEDTYDHDQALLSSLDELHIRY</sequence>
<dbReference type="InParanoid" id="A0A166ARW7"/>
<dbReference type="Pfam" id="PF12937">
    <property type="entry name" value="F-box-like"/>
    <property type="match status" value="1"/>
</dbReference>
<dbReference type="OrthoDB" id="3181669at2759"/>
<gene>
    <name evidence="2" type="ORF">EXIGLDRAFT_736615</name>
</gene>
<protein>
    <recommendedName>
        <fullName evidence="1">F-box domain-containing protein</fullName>
    </recommendedName>
</protein>
<dbReference type="AlphaFoldDB" id="A0A166ARW7"/>
<evidence type="ECO:0000313" key="3">
    <source>
        <dbReference type="Proteomes" id="UP000077266"/>
    </source>
</evidence>
<name>A0A166ARW7_EXIGL</name>
<dbReference type="Proteomes" id="UP000077266">
    <property type="component" value="Unassembled WGS sequence"/>
</dbReference>
<dbReference type="EMBL" id="KV425970">
    <property type="protein sequence ID" value="KZV94589.1"/>
    <property type="molecule type" value="Genomic_DNA"/>
</dbReference>
<proteinExistence type="predicted"/>
<dbReference type="PROSITE" id="PS50181">
    <property type="entry name" value="FBOX"/>
    <property type="match status" value="1"/>
</dbReference>
<organism evidence="2 3">
    <name type="scientific">Exidia glandulosa HHB12029</name>
    <dbReference type="NCBI Taxonomy" id="1314781"/>
    <lineage>
        <taxon>Eukaryota</taxon>
        <taxon>Fungi</taxon>
        <taxon>Dikarya</taxon>
        <taxon>Basidiomycota</taxon>
        <taxon>Agaricomycotina</taxon>
        <taxon>Agaricomycetes</taxon>
        <taxon>Auriculariales</taxon>
        <taxon>Exidiaceae</taxon>
        <taxon>Exidia</taxon>
    </lineage>
</organism>
<reference evidence="2 3" key="1">
    <citation type="journal article" date="2016" name="Mol. Biol. Evol.">
        <title>Comparative Genomics of Early-Diverging Mushroom-Forming Fungi Provides Insights into the Origins of Lignocellulose Decay Capabilities.</title>
        <authorList>
            <person name="Nagy L.G."/>
            <person name="Riley R."/>
            <person name="Tritt A."/>
            <person name="Adam C."/>
            <person name="Daum C."/>
            <person name="Floudas D."/>
            <person name="Sun H."/>
            <person name="Yadav J.S."/>
            <person name="Pangilinan J."/>
            <person name="Larsson K.H."/>
            <person name="Matsuura K."/>
            <person name="Barry K."/>
            <person name="Labutti K."/>
            <person name="Kuo R."/>
            <person name="Ohm R.A."/>
            <person name="Bhattacharya S.S."/>
            <person name="Shirouzu T."/>
            <person name="Yoshinaga Y."/>
            <person name="Martin F.M."/>
            <person name="Grigoriev I.V."/>
            <person name="Hibbett D.S."/>
        </authorList>
    </citation>
    <scope>NUCLEOTIDE SEQUENCE [LARGE SCALE GENOMIC DNA]</scope>
    <source>
        <strain evidence="2 3">HHB12029</strain>
    </source>
</reference>
<dbReference type="CDD" id="cd09917">
    <property type="entry name" value="F-box_SF"/>
    <property type="match status" value="1"/>
</dbReference>
<accession>A0A166ARW7</accession>
<evidence type="ECO:0000259" key="1">
    <source>
        <dbReference type="PROSITE" id="PS50181"/>
    </source>
</evidence>